<dbReference type="EMBL" id="FTNP01000001">
    <property type="protein sequence ID" value="SIR15710.1"/>
    <property type="molecule type" value="Genomic_DNA"/>
</dbReference>
<protein>
    <submittedName>
        <fullName evidence="2">Putative zincin peptidase</fullName>
    </submittedName>
</protein>
<evidence type="ECO:0000313" key="3">
    <source>
        <dbReference type="Proteomes" id="UP000185687"/>
    </source>
</evidence>
<keyword evidence="1" id="KW-0472">Membrane</keyword>
<keyword evidence="3" id="KW-1185">Reference proteome</keyword>
<sequence length="306" mass="32203">MLVSRGDPSTFEAVATFRQTRALAIQWVVVAVVGFFAFAYGFAHVRATIRGATLEPIVFHAFTPPDALVWLAITLVLVALVVVPHELLHGVFMARYGASPSYGVGVSHFVLPYAYAETVGESFTRNQLLITLFAPFVGITTIGVMAMLVHPSPLLIVPLAANAAGSIGDLWMAGVLLQYPASVRVAPPPGGAQGFGIYASSDDGDVRRRSRHRFAVRAVTGAIGTLVVVATALAGTVFLSLAVGTGTVVIGDPGSRWLLFRHEFDPESGTVLLEIGATVVLTLASIGGVLWATLVESVLALRTVPS</sequence>
<name>A0A1N6YM74_9EURY</name>
<dbReference type="InterPro" id="IPR021683">
    <property type="entry name" value="DUF3267"/>
</dbReference>
<gene>
    <name evidence="2" type="ORF">SAMN05421809_0494</name>
</gene>
<evidence type="ECO:0000256" key="1">
    <source>
        <dbReference type="SAM" id="Phobius"/>
    </source>
</evidence>
<feature type="transmembrane region" description="Helical" evidence="1">
    <location>
        <begin position="218"/>
        <end position="251"/>
    </location>
</feature>
<keyword evidence="1" id="KW-0812">Transmembrane</keyword>
<dbReference type="AlphaFoldDB" id="A0A1N6YM74"/>
<feature type="transmembrane region" description="Helical" evidence="1">
    <location>
        <begin position="128"/>
        <end position="149"/>
    </location>
</feature>
<evidence type="ECO:0000313" key="2">
    <source>
        <dbReference type="EMBL" id="SIR15710.1"/>
    </source>
</evidence>
<feature type="transmembrane region" description="Helical" evidence="1">
    <location>
        <begin position="96"/>
        <end position="116"/>
    </location>
</feature>
<feature type="transmembrane region" description="Helical" evidence="1">
    <location>
        <begin position="271"/>
        <end position="292"/>
    </location>
</feature>
<feature type="transmembrane region" description="Helical" evidence="1">
    <location>
        <begin position="24"/>
        <end position="45"/>
    </location>
</feature>
<organism evidence="2 3">
    <name type="scientific">Natronorubrum daqingense</name>
    <dbReference type="NCBI Taxonomy" id="588898"/>
    <lineage>
        <taxon>Archaea</taxon>
        <taxon>Methanobacteriati</taxon>
        <taxon>Methanobacteriota</taxon>
        <taxon>Stenosarchaea group</taxon>
        <taxon>Halobacteria</taxon>
        <taxon>Halobacteriales</taxon>
        <taxon>Natrialbaceae</taxon>
        <taxon>Natronorubrum</taxon>
    </lineage>
</organism>
<feature type="transmembrane region" description="Helical" evidence="1">
    <location>
        <begin position="57"/>
        <end position="84"/>
    </location>
</feature>
<dbReference type="STRING" id="588898.BB347_02760"/>
<feature type="transmembrane region" description="Helical" evidence="1">
    <location>
        <begin position="155"/>
        <end position="177"/>
    </location>
</feature>
<keyword evidence="1" id="KW-1133">Transmembrane helix</keyword>
<dbReference type="Proteomes" id="UP000185687">
    <property type="component" value="Unassembled WGS sequence"/>
</dbReference>
<dbReference type="Pfam" id="PF11667">
    <property type="entry name" value="DUF3267"/>
    <property type="match status" value="1"/>
</dbReference>
<proteinExistence type="predicted"/>
<accession>A0A1N6YM74</accession>
<reference evidence="2 3" key="1">
    <citation type="submission" date="2017-01" db="EMBL/GenBank/DDBJ databases">
        <authorList>
            <person name="Mah S.A."/>
            <person name="Swanson W.J."/>
            <person name="Moy G.W."/>
            <person name="Vacquier V.D."/>
        </authorList>
    </citation>
    <scope>NUCLEOTIDE SEQUENCE [LARGE SCALE GENOMIC DNA]</scope>
    <source>
        <strain evidence="2 3">CGMCC 1.8909</strain>
    </source>
</reference>